<accession>A0A7S3NKH4</accession>
<dbReference type="InterPro" id="IPR015943">
    <property type="entry name" value="WD40/YVTN_repeat-like_dom_sf"/>
</dbReference>
<dbReference type="PANTHER" id="PTHR12442:SF5">
    <property type="entry name" value="DYNEIN AXONEMAL INTERMEDIATE CHAIN 3"/>
    <property type="match status" value="1"/>
</dbReference>
<dbReference type="SUPFAM" id="SSF50978">
    <property type="entry name" value="WD40 repeat-like"/>
    <property type="match status" value="1"/>
</dbReference>
<dbReference type="SMART" id="SM00320">
    <property type="entry name" value="WD40"/>
    <property type="match status" value="4"/>
</dbReference>
<comment type="subcellular location">
    <subcellularLocation>
        <location evidence="1">Cytoplasm</location>
    </subcellularLocation>
</comment>
<dbReference type="InterPro" id="IPR036322">
    <property type="entry name" value="WD40_repeat_dom_sf"/>
</dbReference>
<evidence type="ECO:0008006" key="8">
    <source>
        <dbReference type="Google" id="ProtNLM"/>
    </source>
</evidence>
<evidence type="ECO:0000256" key="4">
    <source>
        <dbReference type="ARBA" id="ARBA00022737"/>
    </source>
</evidence>
<keyword evidence="4" id="KW-0677">Repeat</keyword>
<gene>
    <name evidence="7" type="ORF">ALAG00032_LOCUS14590</name>
</gene>
<dbReference type="GO" id="GO:0036156">
    <property type="term" value="C:inner dynein arm"/>
    <property type="evidence" value="ECO:0007669"/>
    <property type="project" value="TreeGrafter"/>
</dbReference>
<evidence type="ECO:0000256" key="6">
    <source>
        <dbReference type="SAM" id="MobiDB-lite"/>
    </source>
</evidence>
<organism evidence="7">
    <name type="scientific">Aureoumbra lagunensis</name>
    <dbReference type="NCBI Taxonomy" id="44058"/>
    <lineage>
        <taxon>Eukaryota</taxon>
        <taxon>Sar</taxon>
        <taxon>Stramenopiles</taxon>
        <taxon>Ochrophyta</taxon>
        <taxon>Pelagophyceae</taxon>
        <taxon>Pelagomonadales</taxon>
        <taxon>Aureoumbra</taxon>
    </lineage>
</organism>
<keyword evidence="5" id="KW-0175">Coiled coil</keyword>
<dbReference type="PANTHER" id="PTHR12442">
    <property type="entry name" value="DYNEIN INTERMEDIATE CHAIN"/>
    <property type="match status" value="1"/>
</dbReference>
<dbReference type="GO" id="GO:0045504">
    <property type="term" value="F:dynein heavy chain binding"/>
    <property type="evidence" value="ECO:0007669"/>
    <property type="project" value="TreeGrafter"/>
</dbReference>
<feature type="compositionally biased region" description="Basic and acidic residues" evidence="6">
    <location>
        <begin position="932"/>
        <end position="945"/>
    </location>
</feature>
<protein>
    <recommendedName>
        <fullName evidence="8">WD repeat-containing protein 63</fullName>
    </recommendedName>
</protein>
<evidence type="ECO:0000313" key="7">
    <source>
        <dbReference type="EMBL" id="CAE0373788.1"/>
    </source>
</evidence>
<feature type="compositionally biased region" description="Polar residues" evidence="6">
    <location>
        <begin position="555"/>
        <end position="567"/>
    </location>
</feature>
<feature type="region of interest" description="Disordered" evidence="6">
    <location>
        <begin position="553"/>
        <end position="583"/>
    </location>
</feature>
<dbReference type="InterPro" id="IPR050687">
    <property type="entry name" value="Dynein_IC"/>
</dbReference>
<feature type="region of interest" description="Disordered" evidence="6">
    <location>
        <begin position="1010"/>
        <end position="1033"/>
    </location>
</feature>
<dbReference type="GO" id="GO:0036159">
    <property type="term" value="P:inner dynein arm assembly"/>
    <property type="evidence" value="ECO:0007669"/>
    <property type="project" value="TreeGrafter"/>
</dbReference>
<dbReference type="GO" id="GO:0060294">
    <property type="term" value="P:cilium movement involved in cell motility"/>
    <property type="evidence" value="ECO:0007669"/>
    <property type="project" value="TreeGrafter"/>
</dbReference>
<evidence type="ECO:0000256" key="3">
    <source>
        <dbReference type="ARBA" id="ARBA00022574"/>
    </source>
</evidence>
<dbReference type="EMBL" id="HBIJ01022369">
    <property type="protein sequence ID" value="CAE0373788.1"/>
    <property type="molecule type" value="Transcribed_RNA"/>
</dbReference>
<evidence type="ECO:0000256" key="1">
    <source>
        <dbReference type="ARBA" id="ARBA00004496"/>
    </source>
</evidence>
<dbReference type="GO" id="GO:0045503">
    <property type="term" value="F:dynein light chain binding"/>
    <property type="evidence" value="ECO:0007669"/>
    <property type="project" value="TreeGrafter"/>
</dbReference>
<keyword evidence="3" id="KW-0853">WD repeat</keyword>
<sequence>MDDNNKTIPNEEETIEAPPDGTKAIFIQSKYLEKYGLVSSSETTKKNELSFNSLSKAAILEECAAMGVMCDFSVVQNELKSLEGDDVLVICDPSEKFGEKFVVCLTREAHDRELKVCQDMQAEREAQEAKEREERARQEEEDRRIANAVYVDKPRIAQKYESASSDETALQVEKLSVQPERALYKYAILRDSTTFGLPCNFGDREADNDKYLEHRSHKNPDFELQRRLKDTYIQVAPNLQVIGTQTKFNQRLINKCTQYDPISQSILNMATPFLIKNCQNTHQQEHLLNYGSNFVGVGTDLVSRVTSQENLIPLGGNEKTRSQIFSRRTNTRNNCQTTNIGGADSMYNIASGDGHHLSFASAKTLAARRAMSAEERLGTFLRRSTPLMEEALQHNESMDIFQDAFWSLLKGTDEESLVATNGGDARAENELKQLRTFNDIRYSKNMSLICVEWHPSLKGMVAVAPRANLSFEQQIAISRLALSTYILLWDFTDLIHPRLVLECPQDIHCFAFNPSQPHYIVAGGSNGQVLLWNIEIQVAQILRRQRRSAAARASGNLSKASSSTLLHQENEEDSSDEDESEETNLPIIPIAVSTLEQTHKRGVVEIYWLPPECQIDYRGQILESTDKMSHQFVTIAGDGQLLFWDVRYKDIAEGKLPLVGRRLAFGAELKPGKEIHTTPWNPLYRVQLKRLEGVGDFTLCKFLHTHTNNDDKNKDRRSEIVCSSEEGEIIVADWRGTNMISKSSDAAVNDEQHTETDAPEYVCWTAPDHTRPPIALEKSPFFDDLVMSIGDYNFQLWKLDACLLQPVYSSPQSTSPLTAGCWSPTRPGVIFTARADGTLDVWDIPDSSRRPSHQLMVAPTRVTALKFLKPQANTTVIKQQLLAVGDKAGNLHVFDVPRSLWRPTQNEKSAIASFLDGEIDRVKYVQQRTQARRKEREARAAKDDASTVGTDTKLATADRTRRSSASVPQESAEFSIDELNAMNDEYKVLQAEFAEMMDIELDETKIPKIITPPSAPSPGAKSIKSAASIRVLS</sequence>
<dbReference type="AlphaFoldDB" id="A0A7S3NKH4"/>
<feature type="compositionally biased region" description="Acidic residues" evidence="6">
    <location>
        <begin position="570"/>
        <end position="582"/>
    </location>
</feature>
<feature type="region of interest" description="Disordered" evidence="6">
    <location>
        <begin position="930"/>
        <end position="971"/>
    </location>
</feature>
<evidence type="ECO:0000256" key="2">
    <source>
        <dbReference type="ARBA" id="ARBA00022490"/>
    </source>
</evidence>
<feature type="coiled-coil region" evidence="5">
    <location>
        <begin position="972"/>
        <end position="999"/>
    </location>
</feature>
<dbReference type="Gene3D" id="2.130.10.10">
    <property type="entry name" value="YVTN repeat-like/Quinoprotein amine dehydrogenase"/>
    <property type="match status" value="2"/>
</dbReference>
<name>A0A7S3NKH4_9STRA</name>
<evidence type="ECO:0000256" key="5">
    <source>
        <dbReference type="SAM" id="Coils"/>
    </source>
</evidence>
<proteinExistence type="predicted"/>
<dbReference type="InterPro" id="IPR001680">
    <property type="entry name" value="WD40_rpt"/>
</dbReference>
<keyword evidence="2" id="KW-0963">Cytoplasm</keyword>
<reference evidence="7" key="1">
    <citation type="submission" date="2021-01" db="EMBL/GenBank/DDBJ databases">
        <authorList>
            <person name="Corre E."/>
            <person name="Pelletier E."/>
            <person name="Niang G."/>
            <person name="Scheremetjew M."/>
            <person name="Finn R."/>
            <person name="Kale V."/>
            <person name="Holt S."/>
            <person name="Cochrane G."/>
            <person name="Meng A."/>
            <person name="Brown T."/>
            <person name="Cohen L."/>
        </authorList>
    </citation>
    <scope>NUCLEOTIDE SEQUENCE</scope>
    <source>
        <strain evidence="7">CCMP1510</strain>
    </source>
</reference>